<evidence type="ECO:0000313" key="6">
    <source>
        <dbReference type="Proteomes" id="UP001501866"/>
    </source>
</evidence>
<evidence type="ECO:0000256" key="2">
    <source>
        <dbReference type="ARBA" id="ARBA00022679"/>
    </source>
</evidence>
<protein>
    <submittedName>
        <fullName evidence="5">TrmH family RNA methyltransferase</fullName>
    </submittedName>
</protein>
<feature type="region of interest" description="Disordered" evidence="3">
    <location>
        <begin position="286"/>
        <end position="306"/>
    </location>
</feature>
<name>A0ABP6Q1Y3_9ACTN</name>
<proteinExistence type="predicted"/>
<feature type="compositionally biased region" description="Low complexity" evidence="3">
    <location>
        <begin position="21"/>
        <end position="39"/>
    </location>
</feature>
<dbReference type="Proteomes" id="UP001501866">
    <property type="component" value="Unassembled WGS sequence"/>
</dbReference>
<evidence type="ECO:0000259" key="4">
    <source>
        <dbReference type="Pfam" id="PF00588"/>
    </source>
</evidence>
<dbReference type="InterPro" id="IPR029028">
    <property type="entry name" value="Alpha/beta_knot_MTases"/>
</dbReference>
<feature type="compositionally biased region" description="Gly residues" evidence="3">
    <location>
        <begin position="296"/>
        <end position="306"/>
    </location>
</feature>
<dbReference type="GO" id="GO:0008168">
    <property type="term" value="F:methyltransferase activity"/>
    <property type="evidence" value="ECO:0007669"/>
    <property type="project" value="UniProtKB-KW"/>
</dbReference>
<dbReference type="GO" id="GO:0032259">
    <property type="term" value="P:methylation"/>
    <property type="evidence" value="ECO:0007669"/>
    <property type="project" value="UniProtKB-KW"/>
</dbReference>
<keyword evidence="2" id="KW-0808">Transferase</keyword>
<feature type="compositionally biased region" description="Low complexity" evidence="3">
    <location>
        <begin position="286"/>
        <end position="295"/>
    </location>
</feature>
<dbReference type="InterPro" id="IPR051259">
    <property type="entry name" value="rRNA_Methyltransferase"/>
</dbReference>
<evidence type="ECO:0000313" key="5">
    <source>
        <dbReference type="EMBL" id="GAA3200567.1"/>
    </source>
</evidence>
<organism evidence="5 6">
    <name type="scientific">Streptomyces virens</name>
    <dbReference type="NCBI Taxonomy" id="285572"/>
    <lineage>
        <taxon>Bacteria</taxon>
        <taxon>Bacillati</taxon>
        <taxon>Actinomycetota</taxon>
        <taxon>Actinomycetes</taxon>
        <taxon>Kitasatosporales</taxon>
        <taxon>Streptomycetaceae</taxon>
        <taxon>Streptomyces</taxon>
    </lineage>
</organism>
<dbReference type="PANTHER" id="PTHR43191:SF2">
    <property type="entry name" value="RRNA METHYLTRANSFERASE 3, MITOCHONDRIAL"/>
    <property type="match status" value="1"/>
</dbReference>
<sequence>MRLPHRKGRRRRARRLHGMTDPASDLPPVSPVPSASAGPRTPSDVAAAWHRQAGDSVLLDGFHALKHAVRFGARVRIALTADRAGALALADELAGDVRDTLAELLTEVPHETYAALVPRPHPTAVAALAVRPSRADNLRRLAHTPRTAPVVVLDNPRNLGNAGAVIRLAAGFGATGVVTTGTLDPWHPTVVRGGAGLHFATAVERLTVEELPSGPVFALDPEGEDIRSLELPDDALLAFGSERSGLSAELRARADHLVALPMRPQVSSYNLATSVAMTLYHWSATSGSPSSATGRATGGAPGGAPV</sequence>
<reference evidence="6" key="1">
    <citation type="journal article" date="2019" name="Int. J. Syst. Evol. Microbiol.">
        <title>The Global Catalogue of Microorganisms (GCM) 10K type strain sequencing project: providing services to taxonomists for standard genome sequencing and annotation.</title>
        <authorList>
            <consortium name="The Broad Institute Genomics Platform"/>
            <consortium name="The Broad Institute Genome Sequencing Center for Infectious Disease"/>
            <person name="Wu L."/>
            <person name="Ma J."/>
        </authorList>
    </citation>
    <scope>NUCLEOTIDE SEQUENCE [LARGE SCALE GENOMIC DNA]</scope>
    <source>
        <strain evidence="6">JCM 9095</strain>
    </source>
</reference>
<keyword evidence="1 5" id="KW-0489">Methyltransferase</keyword>
<dbReference type="EMBL" id="BAAAUH010000067">
    <property type="protein sequence ID" value="GAA3200567.1"/>
    <property type="molecule type" value="Genomic_DNA"/>
</dbReference>
<dbReference type="CDD" id="cd18095">
    <property type="entry name" value="SpoU-like_rRNA-MTase"/>
    <property type="match status" value="1"/>
</dbReference>
<dbReference type="InterPro" id="IPR001537">
    <property type="entry name" value="SpoU_MeTrfase"/>
</dbReference>
<feature type="compositionally biased region" description="Basic residues" evidence="3">
    <location>
        <begin position="1"/>
        <end position="17"/>
    </location>
</feature>
<gene>
    <name evidence="5" type="ORF">GCM10010451_58790</name>
</gene>
<dbReference type="InterPro" id="IPR029026">
    <property type="entry name" value="tRNA_m1G_MTases_N"/>
</dbReference>
<dbReference type="SUPFAM" id="SSF75217">
    <property type="entry name" value="alpha/beta knot"/>
    <property type="match status" value="1"/>
</dbReference>
<feature type="domain" description="tRNA/rRNA methyltransferase SpoU type" evidence="4">
    <location>
        <begin position="150"/>
        <end position="280"/>
    </location>
</feature>
<evidence type="ECO:0000256" key="1">
    <source>
        <dbReference type="ARBA" id="ARBA00022603"/>
    </source>
</evidence>
<accession>A0ABP6Q1Y3</accession>
<feature type="region of interest" description="Disordered" evidence="3">
    <location>
        <begin position="1"/>
        <end position="43"/>
    </location>
</feature>
<evidence type="ECO:0000256" key="3">
    <source>
        <dbReference type="SAM" id="MobiDB-lite"/>
    </source>
</evidence>
<dbReference type="Gene3D" id="3.40.1280.10">
    <property type="match status" value="1"/>
</dbReference>
<dbReference type="Pfam" id="PF00588">
    <property type="entry name" value="SpoU_methylase"/>
    <property type="match status" value="1"/>
</dbReference>
<comment type="caution">
    <text evidence="5">The sequence shown here is derived from an EMBL/GenBank/DDBJ whole genome shotgun (WGS) entry which is preliminary data.</text>
</comment>
<keyword evidence="6" id="KW-1185">Reference proteome</keyword>
<dbReference type="PANTHER" id="PTHR43191">
    <property type="entry name" value="RRNA METHYLTRANSFERASE 3"/>
    <property type="match status" value="1"/>
</dbReference>